<proteinExistence type="predicted"/>
<dbReference type="EMBL" id="CAJNOR010000433">
    <property type="protein sequence ID" value="CAF0913058.1"/>
    <property type="molecule type" value="Genomic_DNA"/>
</dbReference>
<dbReference type="GO" id="GO:0016787">
    <property type="term" value="F:hydrolase activity"/>
    <property type="evidence" value="ECO:0007669"/>
    <property type="project" value="UniProtKB-KW"/>
</dbReference>
<protein>
    <recommendedName>
        <fullName evidence="11">RNA helicase</fullName>
    </recommendedName>
</protein>
<dbReference type="PROSITE" id="PS51194">
    <property type="entry name" value="HELICASE_CTER"/>
    <property type="match status" value="1"/>
</dbReference>
<evidence type="ECO:0000259" key="6">
    <source>
        <dbReference type="PROSITE" id="PS51194"/>
    </source>
</evidence>
<dbReference type="Pfam" id="PF00271">
    <property type="entry name" value="Helicase_C"/>
    <property type="match status" value="1"/>
</dbReference>
<evidence type="ECO:0000256" key="1">
    <source>
        <dbReference type="ARBA" id="ARBA00022741"/>
    </source>
</evidence>
<dbReference type="GO" id="GO:0005524">
    <property type="term" value="F:ATP binding"/>
    <property type="evidence" value="ECO:0007669"/>
    <property type="project" value="UniProtKB-KW"/>
</dbReference>
<dbReference type="InterPro" id="IPR014001">
    <property type="entry name" value="Helicase_ATP-bd"/>
</dbReference>
<evidence type="ECO:0008006" key="11">
    <source>
        <dbReference type="Google" id="ProtNLM"/>
    </source>
</evidence>
<dbReference type="PANTHER" id="PTHR47960">
    <property type="entry name" value="DEAD-BOX ATP-DEPENDENT RNA HELICASE 50"/>
    <property type="match status" value="1"/>
</dbReference>
<evidence type="ECO:0000256" key="3">
    <source>
        <dbReference type="ARBA" id="ARBA00022806"/>
    </source>
</evidence>
<comment type="caution">
    <text evidence="7">The sequence shown here is derived from an EMBL/GenBank/DDBJ whole genome shotgun (WGS) entry which is preliminary data.</text>
</comment>
<dbReference type="AlphaFoldDB" id="A0A813NA42"/>
<organism evidence="7 10">
    <name type="scientific">Adineta ricciae</name>
    <name type="common">Rotifer</name>
    <dbReference type="NCBI Taxonomy" id="249248"/>
    <lineage>
        <taxon>Eukaryota</taxon>
        <taxon>Metazoa</taxon>
        <taxon>Spiralia</taxon>
        <taxon>Gnathifera</taxon>
        <taxon>Rotifera</taxon>
        <taxon>Eurotatoria</taxon>
        <taxon>Bdelloidea</taxon>
        <taxon>Adinetida</taxon>
        <taxon>Adinetidae</taxon>
        <taxon>Adineta</taxon>
    </lineage>
</organism>
<reference evidence="7" key="1">
    <citation type="submission" date="2021-02" db="EMBL/GenBank/DDBJ databases">
        <authorList>
            <person name="Nowell W R."/>
        </authorList>
    </citation>
    <scope>NUCLEOTIDE SEQUENCE</scope>
</reference>
<dbReference type="Gene3D" id="3.40.50.300">
    <property type="entry name" value="P-loop containing nucleotide triphosphate hydrolases"/>
    <property type="match status" value="2"/>
</dbReference>
<dbReference type="InterPro" id="IPR001650">
    <property type="entry name" value="Helicase_C-like"/>
</dbReference>
<feature type="domain" description="Helicase C-terminal" evidence="6">
    <location>
        <begin position="361"/>
        <end position="537"/>
    </location>
</feature>
<keyword evidence="1" id="KW-0547">Nucleotide-binding</keyword>
<accession>A0A813NA42</accession>
<dbReference type="OrthoDB" id="9992742at2759"/>
<keyword evidence="4" id="KW-0067">ATP-binding</keyword>
<dbReference type="PROSITE" id="PS51192">
    <property type="entry name" value="HELICASE_ATP_BIND_1"/>
    <property type="match status" value="1"/>
</dbReference>
<dbReference type="GO" id="GO:0004386">
    <property type="term" value="F:helicase activity"/>
    <property type="evidence" value="ECO:0007669"/>
    <property type="project" value="UniProtKB-KW"/>
</dbReference>
<dbReference type="Pfam" id="PF00270">
    <property type="entry name" value="DEAD"/>
    <property type="match status" value="1"/>
</dbReference>
<evidence type="ECO:0000256" key="2">
    <source>
        <dbReference type="ARBA" id="ARBA00022801"/>
    </source>
</evidence>
<gene>
    <name evidence="7" type="ORF">EDS130_LOCUS1261</name>
    <name evidence="8" type="ORF">XAT740_LOCUS8640</name>
</gene>
<sequence length="537" mass="61955">MSNLDEKLLILKKKKLTAKTIVEQQRTEIRLLKSSMTINERLEEIYKRFDNKTNLDINLYNRVVQKSNETFVTQNQLHRTIDDLSNLIERILHILALPNGIHLKNEQSDLTLRKQKECFQLIKWKLSDIYANRIADEVSCITNKRHRLSFEDFQLPSGLLLGLYAMGFQNGPSDIQELILPYSFVKESRRNIIVQSKTGTGKTISYIIHALACIQSSPSLPQVLIIVPTTELAFTVGAGIEKMSAYLSNIQVTYVTSSSVSLELIHTPIVIGTIDVFDSFRTLIDFNQLSILIVDEIDTIIIREDYRQNLLNLLDNVSTNEHCQILAYSSTSSEQIMNFTSELVPNAIIIKQKSSEQQLNNIEQFYVMCPDEYRKIELVRIILNQFSNTQIMIFCSDDHTTEEVYQNILNDRKHDVRMLTTKFTNHQRMSLIEEFRSHIYRIFILSAQTSATAHGIDLDNVNVIINYNLPCSLGENSDLDYVTYHQRLDRCGRYDKHGYAFNLIQSLTDWNIQIGQESYFSFDIKPIDSEGIRSLVL</sequence>
<evidence type="ECO:0000313" key="8">
    <source>
        <dbReference type="EMBL" id="CAF0913058.1"/>
    </source>
</evidence>
<dbReference type="SUPFAM" id="SSF52540">
    <property type="entry name" value="P-loop containing nucleoside triphosphate hydrolases"/>
    <property type="match status" value="1"/>
</dbReference>
<keyword evidence="9" id="KW-1185">Reference proteome</keyword>
<keyword evidence="2" id="KW-0378">Hydrolase</keyword>
<dbReference type="EMBL" id="CAJNOJ010000003">
    <property type="protein sequence ID" value="CAF0733404.1"/>
    <property type="molecule type" value="Genomic_DNA"/>
</dbReference>
<evidence type="ECO:0000259" key="5">
    <source>
        <dbReference type="PROSITE" id="PS51192"/>
    </source>
</evidence>
<evidence type="ECO:0000256" key="4">
    <source>
        <dbReference type="ARBA" id="ARBA00022840"/>
    </source>
</evidence>
<dbReference type="GO" id="GO:0003676">
    <property type="term" value="F:nucleic acid binding"/>
    <property type="evidence" value="ECO:0007669"/>
    <property type="project" value="InterPro"/>
</dbReference>
<name>A0A813NA42_ADIRI</name>
<feature type="domain" description="Helicase ATP-binding" evidence="5">
    <location>
        <begin position="183"/>
        <end position="350"/>
    </location>
</feature>
<keyword evidence="3" id="KW-0347">Helicase</keyword>
<dbReference type="InterPro" id="IPR027417">
    <property type="entry name" value="P-loop_NTPase"/>
</dbReference>
<evidence type="ECO:0000313" key="7">
    <source>
        <dbReference type="EMBL" id="CAF0733404.1"/>
    </source>
</evidence>
<dbReference type="Proteomes" id="UP000663852">
    <property type="component" value="Unassembled WGS sequence"/>
</dbReference>
<dbReference type="SMART" id="SM00490">
    <property type="entry name" value="HELICc"/>
    <property type="match status" value="1"/>
</dbReference>
<dbReference type="InterPro" id="IPR011545">
    <property type="entry name" value="DEAD/DEAH_box_helicase_dom"/>
</dbReference>
<dbReference type="Proteomes" id="UP000663828">
    <property type="component" value="Unassembled WGS sequence"/>
</dbReference>
<evidence type="ECO:0000313" key="10">
    <source>
        <dbReference type="Proteomes" id="UP000663852"/>
    </source>
</evidence>
<evidence type="ECO:0000313" key="9">
    <source>
        <dbReference type="Proteomes" id="UP000663828"/>
    </source>
</evidence>
<dbReference type="SMART" id="SM00487">
    <property type="entry name" value="DEXDc"/>
    <property type="match status" value="1"/>
</dbReference>